<evidence type="ECO:0000313" key="2">
    <source>
        <dbReference type="Proteomes" id="UP001333110"/>
    </source>
</evidence>
<proteinExistence type="predicted"/>
<accession>A0AAN7S271</accession>
<dbReference type="PANTHER" id="PTHR33332">
    <property type="entry name" value="REVERSE TRANSCRIPTASE DOMAIN-CONTAINING PROTEIN"/>
    <property type="match status" value="1"/>
</dbReference>
<evidence type="ECO:0008006" key="3">
    <source>
        <dbReference type="Google" id="ProtNLM"/>
    </source>
</evidence>
<sequence length="511" mass="58227">MVKGRTTKQGSEFYFGNRKIACIAQIEHAVVLEAINGYRLFRRDRQGRRGSGVAPYIKKLIEYEELSLKNSHKQLESLGVTDSPTRGDAILDLLVTNTSELTGDVKTGDSLGCSDHALVEFAVLRDMGQVKSKVRTLNFRKANFQLFKEDGVRKAKAQLELNFARDAKNNKKGFYRYVSQTKKVKESIPLPDEQDWQTVAFHNGVTTSVDKGRAMDVGYPEFCKAFDMVPHNILLSKLERPVLFNLFTNDTDSGIECTLSKFADDTRLSGVVDTPEGWDAIQRDLDKLEKWALVNLMRFNKAKLGDEGIESSPAEKDLGVLVDEKLDMIRQCTFTDQKVNCILGCIKRSLASGSRKMILALYSALVRPHLQYCVQVWSPQHRKDMDLLERVQRRATKMIRELEHLSCEERLRVGVFHPGEEKALGRPIATFQYLKGASKKDRNKLFSRACCDRTRGNGFKLKEGRFRLDIRKEFFTMRVMKHWNKLPREVVDAPSQETFKLRSDGALSSLI</sequence>
<dbReference type="AlphaFoldDB" id="A0AAN7S271"/>
<protein>
    <recommendedName>
        <fullName evidence="3">Reverse transcriptase domain-containing protein</fullName>
    </recommendedName>
</protein>
<dbReference type="Proteomes" id="UP001333110">
    <property type="component" value="Unassembled WGS sequence"/>
</dbReference>
<comment type="caution">
    <text evidence="1">The sequence shown here is derived from an EMBL/GenBank/DDBJ whole genome shotgun (WGS) entry which is preliminary data.</text>
</comment>
<gene>
    <name evidence="1" type="ORF">QYF61_006786</name>
</gene>
<evidence type="ECO:0000313" key="1">
    <source>
        <dbReference type="EMBL" id="KAK4815748.1"/>
    </source>
</evidence>
<dbReference type="EMBL" id="JAUNZN010000009">
    <property type="protein sequence ID" value="KAK4815748.1"/>
    <property type="molecule type" value="Genomic_DNA"/>
</dbReference>
<reference evidence="1 2" key="1">
    <citation type="journal article" date="2023" name="J. Hered.">
        <title>Chromosome-level genome of the wood stork (Mycteria americana) provides insight into avian chromosome evolution.</title>
        <authorList>
            <person name="Flamio R. Jr."/>
            <person name="Ramstad K.M."/>
        </authorList>
    </citation>
    <scope>NUCLEOTIDE SEQUENCE [LARGE SCALE GENOMIC DNA]</scope>
    <source>
        <strain evidence="1">JAX WOST 10</strain>
    </source>
</reference>
<organism evidence="1 2">
    <name type="scientific">Mycteria americana</name>
    <name type="common">Wood stork</name>
    <dbReference type="NCBI Taxonomy" id="33587"/>
    <lineage>
        <taxon>Eukaryota</taxon>
        <taxon>Metazoa</taxon>
        <taxon>Chordata</taxon>
        <taxon>Craniata</taxon>
        <taxon>Vertebrata</taxon>
        <taxon>Euteleostomi</taxon>
        <taxon>Archelosauria</taxon>
        <taxon>Archosauria</taxon>
        <taxon>Dinosauria</taxon>
        <taxon>Saurischia</taxon>
        <taxon>Theropoda</taxon>
        <taxon>Coelurosauria</taxon>
        <taxon>Aves</taxon>
        <taxon>Neognathae</taxon>
        <taxon>Neoaves</taxon>
        <taxon>Aequornithes</taxon>
        <taxon>Ciconiiformes</taxon>
        <taxon>Ciconiidae</taxon>
        <taxon>Mycteria</taxon>
    </lineage>
</organism>
<name>A0AAN7S271_MYCAM</name>
<keyword evidence="2" id="KW-1185">Reference proteome</keyword>